<keyword evidence="1" id="KW-0472">Membrane</keyword>
<dbReference type="GO" id="GO:0005886">
    <property type="term" value="C:plasma membrane"/>
    <property type="evidence" value="ECO:0007669"/>
    <property type="project" value="TreeGrafter"/>
</dbReference>
<feature type="transmembrane region" description="Helical" evidence="1">
    <location>
        <begin position="314"/>
        <end position="333"/>
    </location>
</feature>
<comment type="caution">
    <text evidence="2">The sequence shown here is derived from an EMBL/GenBank/DDBJ whole genome shotgun (WGS) entry which is preliminary data.</text>
</comment>
<dbReference type="GO" id="GO:0015293">
    <property type="term" value="F:symporter activity"/>
    <property type="evidence" value="ECO:0007669"/>
    <property type="project" value="InterPro"/>
</dbReference>
<gene>
    <name evidence="2" type="ORF">D0435_14380</name>
</gene>
<dbReference type="PANTHER" id="PTHR11328:SF24">
    <property type="entry name" value="MAJOR FACILITATOR SUPERFAMILY (MFS) PROFILE DOMAIN-CONTAINING PROTEIN"/>
    <property type="match status" value="1"/>
</dbReference>
<dbReference type="InterPro" id="IPR039672">
    <property type="entry name" value="MFS_2"/>
</dbReference>
<dbReference type="Pfam" id="PF13347">
    <property type="entry name" value="MFS_2"/>
    <property type="match status" value="1"/>
</dbReference>
<organism evidence="2 3">
    <name type="scientific">Anaerotruncus colihominis</name>
    <dbReference type="NCBI Taxonomy" id="169435"/>
    <lineage>
        <taxon>Bacteria</taxon>
        <taxon>Bacillati</taxon>
        <taxon>Bacillota</taxon>
        <taxon>Clostridia</taxon>
        <taxon>Eubacteriales</taxon>
        <taxon>Oscillospiraceae</taxon>
        <taxon>Anaerotruncus</taxon>
    </lineage>
</organism>
<feature type="transmembrane region" description="Helical" evidence="1">
    <location>
        <begin position="82"/>
        <end position="101"/>
    </location>
</feature>
<protein>
    <submittedName>
        <fullName evidence="2">MFS transporter</fullName>
    </submittedName>
</protein>
<accession>A0A845QQ59</accession>
<evidence type="ECO:0000256" key="1">
    <source>
        <dbReference type="SAM" id="Phobius"/>
    </source>
</evidence>
<feature type="transmembrane region" description="Helical" evidence="1">
    <location>
        <begin position="43"/>
        <end position="61"/>
    </location>
</feature>
<feature type="transmembrane region" description="Helical" evidence="1">
    <location>
        <begin position="113"/>
        <end position="133"/>
    </location>
</feature>
<evidence type="ECO:0000313" key="3">
    <source>
        <dbReference type="Proteomes" id="UP000446866"/>
    </source>
</evidence>
<dbReference type="PANTHER" id="PTHR11328">
    <property type="entry name" value="MAJOR FACILITATOR SUPERFAMILY DOMAIN-CONTAINING PROTEIN"/>
    <property type="match status" value="1"/>
</dbReference>
<feature type="transmembrane region" description="Helical" evidence="1">
    <location>
        <begin position="339"/>
        <end position="359"/>
    </location>
</feature>
<proteinExistence type="predicted"/>
<keyword evidence="1" id="KW-0812">Transmembrane</keyword>
<feature type="transmembrane region" description="Helical" evidence="1">
    <location>
        <begin position="286"/>
        <end position="307"/>
    </location>
</feature>
<sequence>MKQKSASGMKDVVLYGIGGIGEDIAYNLFYMFFIFFLTSVAGIKPAAAGTISLIAVMWDAVSDPIIGYLSDRCKGWKNFGKRGTFILFGAIPLGLSVFLLYNDVPLSGAGKVAFFILVNIAFWMFFTMVDIPYVAMATEITENYDVKTKMRTSVLLFSNLGQMVLSFGLLQFVDYMAGSGYADAFIWRIVGAAMGLISTVTFMCVAVAMRGKELKQPETAESGEKLSDSHNKGELMQALKGLLKMHDYRILIIIGLVYNLYLGIANSSLLYYSLYSCGLTMAQSSVAQSASLLISLLLITPVGGLIVKFGKKEVLLWSFVLMVISSLVCWLTAPSLVVFAIVNVILNLTSSVFWIDIYAMNFDVSALYEFKTGKNCEGFMVSICAFMTKVGVAVGMWLNGILMTLFNVDPTSEVITEDMVGGMQKIFGLIPAVISGVLVVACLLYRVKKEHILALTEASELKKAGKPYSTEGFEKLLSQNR</sequence>
<dbReference type="RefSeq" id="WP_160203118.1">
    <property type="nucleotide sequence ID" value="NZ_QXWK01000038.1"/>
</dbReference>
<evidence type="ECO:0000313" key="2">
    <source>
        <dbReference type="EMBL" id="NBH62833.1"/>
    </source>
</evidence>
<feature type="transmembrane region" description="Helical" evidence="1">
    <location>
        <begin position="426"/>
        <end position="445"/>
    </location>
</feature>
<dbReference type="Proteomes" id="UP000446866">
    <property type="component" value="Unassembled WGS sequence"/>
</dbReference>
<dbReference type="AlphaFoldDB" id="A0A845QQ59"/>
<dbReference type="SUPFAM" id="SSF103473">
    <property type="entry name" value="MFS general substrate transporter"/>
    <property type="match status" value="1"/>
</dbReference>
<feature type="transmembrane region" description="Helical" evidence="1">
    <location>
        <begin position="185"/>
        <end position="208"/>
    </location>
</feature>
<dbReference type="InterPro" id="IPR036259">
    <property type="entry name" value="MFS_trans_sf"/>
</dbReference>
<feature type="transmembrane region" description="Helical" evidence="1">
    <location>
        <begin position="379"/>
        <end position="406"/>
    </location>
</feature>
<feature type="transmembrane region" description="Helical" evidence="1">
    <location>
        <begin position="250"/>
        <end position="274"/>
    </location>
</feature>
<name>A0A845QQ59_9FIRM</name>
<dbReference type="EMBL" id="QXWK01000038">
    <property type="protein sequence ID" value="NBH62833.1"/>
    <property type="molecule type" value="Genomic_DNA"/>
</dbReference>
<dbReference type="GO" id="GO:0008643">
    <property type="term" value="P:carbohydrate transport"/>
    <property type="evidence" value="ECO:0007669"/>
    <property type="project" value="InterPro"/>
</dbReference>
<dbReference type="Gene3D" id="1.20.1250.20">
    <property type="entry name" value="MFS general substrate transporter like domains"/>
    <property type="match status" value="2"/>
</dbReference>
<keyword evidence="3" id="KW-1185">Reference proteome</keyword>
<keyword evidence="1" id="KW-1133">Transmembrane helix</keyword>
<feature type="transmembrane region" description="Helical" evidence="1">
    <location>
        <begin position="12"/>
        <end position="37"/>
    </location>
</feature>
<reference evidence="2 3" key="1">
    <citation type="submission" date="2018-08" db="EMBL/GenBank/DDBJ databases">
        <title>Murine metabolic-syndrome-specific gut microbial biobank.</title>
        <authorList>
            <person name="Liu C."/>
        </authorList>
    </citation>
    <scope>NUCLEOTIDE SEQUENCE [LARGE SCALE GENOMIC DNA]</scope>
    <source>
        <strain evidence="2 3">28</strain>
    </source>
</reference>
<feature type="transmembrane region" description="Helical" evidence="1">
    <location>
        <begin position="154"/>
        <end position="173"/>
    </location>
</feature>